<sequence>MSNPAQSGRLTTWAIKLSEFEINYAPGAGIKAHVLADFIVENSSRSPNEAPREERTPYEVPKWTLCIDGASNDKGAGVWILIQGADVEQFEYALRFSFKATNNEAGYEAMVTGLQMAKAPWGFNVGCRAGRRGVYEKVQFLSKDAGGSSTTRDGDDPYVKPNPVRHIGNRPSRTVLEGTGIKKNLLESGAKSYEELDHMLWSYQTTPSNVTGETPFNLVYGIEAVLPLEEPTCWRKKNIEHTWHGVCLKKYNV</sequence>
<keyword evidence="2" id="KW-1185">Reference proteome</keyword>
<reference evidence="1 2" key="1">
    <citation type="submission" date="2024-01" db="EMBL/GenBank/DDBJ databases">
        <title>The complete chloroplast genome sequence of Lithospermum erythrorhizon: insights into the phylogenetic relationship among Boraginaceae species and the maternal lineages of purple gromwells.</title>
        <authorList>
            <person name="Okada T."/>
            <person name="Watanabe K."/>
        </authorList>
    </citation>
    <scope>NUCLEOTIDE SEQUENCE [LARGE SCALE GENOMIC DNA]</scope>
</reference>
<dbReference type="GO" id="GO:0003676">
    <property type="term" value="F:nucleic acid binding"/>
    <property type="evidence" value="ECO:0007669"/>
    <property type="project" value="InterPro"/>
</dbReference>
<comment type="caution">
    <text evidence="1">The sequence shown here is derived from an EMBL/GenBank/DDBJ whole genome shotgun (WGS) entry which is preliminary data.</text>
</comment>
<dbReference type="Gene3D" id="3.30.420.10">
    <property type="entry name" value="Ribonuclease H-like superfamily/Ribonuclease H"/>
    <property type="match status" value="2"/>
</dbReference>
<proteinExistence type="predicted"/>
<organism evidence="1 2">
    <name type="scientific">Lithospermum erythrorhizon</name>
    <name type="common">Purple gromwell</name>
    <name type="synonym">Lithospermum officinale var. erythrorhizon</name>
    <dbReference type="NCBI Taxonomy" id="34254"/>
    <lineage>
        <taxon>Eukaryota</taxon>
        <taxon>Viridiplantae</taxon>
        <taxon>Streptophyta</taxon>
        <taxon>Embryophyta</taxon>
        <taxon>Tracheophyta</taxon>
        <taxon>Spermatophyta</taxon>
        <taxon>Magnoliopsida</taxon>
        <taxon>eudicotyledons</taxon>
        <taxon>Gunneridae</taxon>
        <taxon>Pentapetalae</taxon>
        <taxon>asterids</taxon>
        <taxon>lamiids</taxon>
        <taxon>Boraginales</taxon>
        <taxon>Boraginaceae</taxon>
        <taxon>Boraginoideae</taxon>
        <taxon>Lithospermeae</taxon>
        <taxon>Lithospermum</taxon>
    </lineage>
</organism>
<protein>
    <recommendedName>
        <fullName evidence="3">Reverse transcriptase domain-containing protein</fullName>
    </recommendedName>
</protein>
<evidence type="ECO:0000313" key="2">
    <source>
        <dbReference type="Proteomes" id="UP001454036"/>
    </source>
</evidence>
<evidence type="ECO:0008006" key="3">
    <source>
        <dbReference type="Google" id="ProtNLM"/>
    </source>
</evidence>
<evidence type="ECO:0000313" key="1">
    <source>
        <dbReference type="EMBL" id="GAA0172047.1"/>
    </source>
</evidence>
<dbReference type="PANTHER" id="PTHR48475:SF2">
    <property type="entry name" value="RIBONUCLEASE H"/>
    <property type="match status" value="1"/>
</dbReference>
<gene>
    <name evidence="1" type="ORF">LIER_41267</name>
</gene>
<dbReference type="EMBL" id="BAABME010025383">
    <property type="protein sequence ID" value="GAA0172047.1"/>
    <property type="molecule type" value="Genomic_DNA"/>
</dbReference>
<accession>A0AAV3RCJ5</accession>
<dbReference type="InterPro" id="IPR036397">
    <property type="entry name" value="RNaseH_sf"/>
</dbReference>
<dbReference type="PANTHER" id="PTHR48475">
    <property type="entry name" value="RIBONUCLEASE H"/>
    <property type="match status" value="1"/>
</dbReference>
<dbReference type="SUPFAM" id="SSF53098">
    <property type="entry name" value="Ribonuclease H-like"/>
    <property type="match status" value="1"/>
</dbReference>
<dbReference type="AlphaFoldDB" id="A0AAV3RCJ5"/>
<dbReference type="InterPro" id="IPR012337">
    <property type="entry name" value="RNaseH-like_sf"/>
</dbReference>
<dbReference type="Proteomes" id="UP001454036">
    <property type="component" value="Unassembled WGS sequence"/>
</dbReference>
<name>A0AAV3RCJ5_LITER</name>